<accession>G9ZIV9</accession>
<reference evidence="2 3" key="1">
    <citation type="submission" date="2011-08" db="EMBL/GenBank/DDBJ databases">
        <authorList>
            <person name="Weinstock G."/>
            <person name="Sodergren E."/>
            <person name="Clifton S."/>
            <person name="Fulton L."/>
            <person name="Fulton B."/>
            <person name="Courtney L."/>
            <person name="Fronick C."/>
            <person name="Harrison M."/>
            <person name="Strong C."/>
            <person name="Farmer C."/>
            <person name="Delahaunty K."/>
            <person name="Markovic C."/>
            <person name="Hall O."/>
            <person name="Minx P."/>
            <person name="Tomlinson C."/>
            <person name="Mitreva M."/>
            <person name="Hou S."/>
            <person name="Chen J."/>
            <person name="Wollam A."/>
            <person name="Pepin K.H."/>
            <person name="Johnson M."/>
            <person name="Bhonagiri V."/>
            <person name="Zhang X."/>
            <person name="Suruliraj S."/>
            <person name="Warren W."/>
            <person name="Chinwalla A."/>
            <person name="Mardis E.R."/>
            <person name="Wilson R.K."/>
        </authorList>
    </citation>
    <scope>NUCLEOTIDE SEQUENCE [LARGE SCALE GENOMIC DNA]</scope>
    <source>
        <strain evidence="2 3">F0432</strain>
    </source>
</reference>
<dbReference type="RefSeq" id="WP_006986712.1">
    <property type="nucleotide sequence ID" value="NZ_JH417965.1"/>
</dbReference>
<feature type="compositionally biased region" description="Polar residues" evidence="1">
    <location>
        <begin position="1"/>
        <end position="20"/>
    </location>
</feature>
<organism evidence="2 3">
    <name type="scientific">Cardiobacterium valvarum F0432</name>
    <dbReference type="NCBI Taxonomy" id="797473"/>
    <lineage>
        <taxon>Bacteria</taxon>
        <taxon>Pseudomonadati</taxon>
        <taxon>Pseudomonadota</taxon>
        <taxon>Gammaproteobacteria</taxon>
        <taxon>Cardiobacteriales</taxon>
        <taxon>Cardiobacteriaceae</taxon>
        <taxon>Cardiobacterium</taxon>
    </lineage>
</organism>
<evidence type="ECO:0000313" key="2">
    <source>
        <dbReference type="EMBL" id="EHM50914.1"/>
    </source>
</evidence>
<protein>
    <submittedName>
        <fullName evidence="2">Uncharacterized protein</fullName>
    </submittedName>
</protein>
<dbReference type="STRING" id="797473.HMPREF9080_02726"/>
<dbReference type="EMBL" id="AGCM01000170">
    <property type="protein sequence ID" value="EHM50914.1"/>
    <property type="molecule type" value="Genomic_DNA"/>
</dbReference>
<gene>
    <name evidence="2" type="ORF">HMPREF9080_02726</name>
</gene>
<evidence type="ECO:0000313" key="3">
    <source>
        <dbReference type="Proteomes" id="UP000004750"/>
    </source>
</evidence>
<dbReference type="HOGENOM" id="CLU_935930_0_0_6"/>
<dbReference type="Proteomes" id="UP000004750">
    <property type="component" value="Unassembled WGS sequence"/>
</dbReference>
<dbReference type="AlphaFoldDB" id="G9ZIV9"/>
<name>G9ZIV9_9GAMM</name>
<feature type="region of interest" description="Disordered" evidence="1">
    <location>
        <begin position="274"/>
        <end position="297"/>
    </location>
</feature>
<evidence type="ECO:0000256" key="1">
    <source>
        <dbReference type="SAM" id="MobiDB-lite"/>
    </source>
</evidence>
<proteinExistence type="predicted"/>
<comment type="caution">
    <text evidence="2">The sequence shown here is derived from an EMBL/GenBank/DDBJ whole genome shotgun (WGS) entry which is preliminary data.</text>
</comment>
<feature type="region of interest" description="Disordered" evidence="1">
    <location>
        <begin position="1"/>
        <end position="25"/>
    </location>
</feature>
<sequence>MHIQANTTKDTGMMTGSHQSAPRAYKPRRLAGKHPAFLAVMLGCSQVLNTAQAVEQGTFSWQYAGSLAQPATGGAAQAATGTADTLSPSAQQVAQAEASVAVANAGLRLAFIDSSAASRRWLDKYTDYLVEERIPVMVLEGTQSDLEQHFRGYAQKGLMVGIGPEPRIFLDGMLQRLGITTIPAVVEGPVVWQVREEVPEAAFSASLPGSGGRVGATTEVPSTTLELEQGGNQSAALEQDNDAQQRALEQALQQQFQSEEAQRATEEVRATLEQNLQVTPSGSGNATLRGQTESSKY</sequence>